<feature type="chain" id="PRO_5008632193" description="DUF302 domain-containing protein" evidence="1">
    <location>
        <begin position="23"/>
        <end position="152"/>
    </location>
</feature>
<feature type="domain" description="DUF302" evidence="2">
    <location>
        <begin position="57"/>
        <end position="119"/>
    </location>
</feature>
<accession>A0A1B9NWA9</accession>
<dbReference type="STRING" id="688.A6E04_15635"/>
<gene>
    <name evidence="3" type="ORF">A6E04_15635</name>
</gene>
<protein>
    <recommendedName>
        <fullName evidence="2">DUF302 domain-containing protein</fullName>
    </recommendedName>
</protein>
<evidence type="ECO:0000313" key="4">
    <source>
        <dbReference type="Proteomes" id="UP000093523"/>
    </source>
</evidence>
<dbReference type="AlphaFoldDB" id="A0A1B9NWA9"/>
<comment type="caution">
    <text evidence="3">The sequence shown here is derived from an EMBL/GenBank/DDBJ whole genome shotgun (WGS) entry which is preliminary data.</text>
</comment>
<evidence type="ECO:0000259" key="2">
    <source>
        <dbReference type="Pfam" id="PF03625"/>
    </source>
</evidence>
<evidence type="ECO:0000256" key="1">
    <source>
        <dbReference type="SAM" id="SignalP"/>
    </source>
</evidence>
<name>A0A1B9NWA9_ALILO</name>
<dbReference type="Pfam" id="PF03625">
    <property type="entry name" value="DUF302"/>
    <property type="match status" value="1"/>
</dbReference>
<dbReference type="PANTHER" id="PTHR38342">
    <property type="entry name" value="SLR5037 PROTEIN"/>
    <property type="match status" value="1"/>
</dbReference>
<dbReference type="CDD" id="cd14797">
    <property type="entry name" value="DUF302"/>
    <property type="match status" value="1"/>
</dbReference>
<dbReference type="SUPFAM" id="SSF103247">
    <property type="entry name" value="TT1751-like"/>
    <property type="match status" value="1"/>
</dbReference>
<organism evidence="3 4">
    <name type="scientific">Aliivibrio logei</name>
    <name type="common">Vibrio logei</name>
    <dbReference type="NCBI Taxonomy" id="688"/>
    <lineage>
        <taxon>Bacteria</taxon>
        <taxon>Pseudomonadati</taxon>
        <taxon>Pseudomonadota</taxon>
        <taxon>Gammaproteobacteria</taxon>
        <taxon>Vibrionales</taxon>
        <taxon>Vibrionaceae</taxon>
        <taxon>Aliivibrio</taxon>
    </lineage>
</organism>
<dbReference type="PANTHER" id="PTHR38342:SF2">
    <property type="entry name" value="INNER MEMBRANE OR EXPORTED"/>
    <property type="match status" value="1"/>
</dbReference>
<feature type="signal peptide" evidence="1">
    <location>
        <begin position="1"/>
        <end position="22"/>
    </location>
</feature>
<evidence type="ECO:0000313" key="3">
    <source>
        <dbReference type="EMBL" id="OCH19462.1"/>
    </source>
</evidence>
<dbReference type="OrthoDB" id="9799367at2"/>
<reference evidence="3 4" key="1">
    <citation type="submission" date="2016-06" db="EMBL/GenBank/DDBJ databases">
        <authorList>
            <person name="Kjaerup R.B."/>
            <person name="Dalgaard T.S."/>
            <person name="Juul-Madsen H.R."/>
        </authorList>
    </citation>
    <scope>NUCLEOTIDE SEQUENCE [LARGE SCALE GENOMIC DNA]</scope>
    <source>
        <strain evidence="3 4">1S159</strain>
    </source>
</reference>
<sequence>MFMIKFISLGVIMFTASFAVSAEESVIKYESSYSVKETANRFESIAESKGFTLFTRVDHQKNAASVNMDLRPTEVIIFGNPKVGTLLMQCAQDVAIDLPQKVLITEDVNQKVWLSYNNPSYLKERHNMKGCDAVIGKVSTVLNKLALATIAK</sequence>
<dbReference type="InterPro" id="IPR005180">
    <property type="entry name" value="DUF302"/>
</dbReference>
<dbReference type="EMBL" id="MAJU01000015">
    <property type="protein sequence ID" value="OCH19462.1"/>
    <property type="molecule type" value="Genomic_DNA"/>
</dbReference>
<proteinExistence type="predicted"/>
<dbReference type="Gene3D" id="3.30.310.70">
    <property type="entry name" value="TT1751-like domain"/>
    <property type="match status" value="1"/>
</dbReference>
<keyword evidence="1" id="KW-0732">Signal</keyword>
<dbReference type="InterPro" id="IPR035923">
    <property type="entry name" value="TT1751-like_sf"/>
</dbReference>
<dbReference type="Proteomes" id="UP000093523">
    <property type="component" value="Unassembled WGS sequence"/>
</dbReference>